<evidence type="ECO:0000313" key="6">
    <source>
        <dbReference type="Proteomes" id="UP000700908"/>
    </source>
</evidence>
<dbReference type="SUPFAM" id="SSF46785">
    <property type="entry name" value="Winged helix' DNA-binding domain"/>
    <property type="match status" value="1"/>
</dbReference>
<keyword evidence="2" id="KW-0238">DNA-binding</keyword>
<dbReference type="InterPro" id="IPR000524">
    <property type="entry name" value="Tscrpt_reg_HTH_GntR"/>
</dbReference>
<protein>
    <submittedName>
        <fullName evidence="5">GntR family transcriptional regulator</fullName>
    </submittedName>
</protein>
<keyword evidence="1" id="KW-0805">Transcription regulation</keyword>
<dbReference type="RefSeq" id="WP_222199473.1">
    <property type="nucleotide sequence ID" value="NZ_JAIMFO010000006.1"/>
</dbReference>
<dbReference type="SMART" id="SM00866">
    <property type="entry name" value="UTRA"/>
    <property type="match status" value="1"/>
</dbReference>
<dbReference type="InterPro" id="IPR011663">
    <property type="entry name" value="UTRA"/>
</dbReference>
<evidence type="ECO:0000259" key="4">
    <source>
        <dbReference type="PROSITE" id="PS50949"/>
    </source>
</evidence>
<dbReference type="CDD" id="cd07377">
    <property type="entry name" value="WHTH_GntR"/>
    <property type="match status" value="1"/>
</dbReference>
<accession>A0ABS7MKB9</accession>
<dbReference type="PANTHER" id="PTHR44846">
    <property type="entry name" value="MANNOSYL-D-GLYCERATE TRANSPORT/METABOLISM SYSTEM REPRESSOR MNGR-RELATED"/>
    <property type="match status" value="1"/>
</dbReference>
<dbReference type="InterPro" id="IPR036388">
    <property type="entry name" value="WH-like_DNA-bd_sf"/>
</dbReference>
<dbReference type="Proteomes" id="UP000700908">
    <property type="component" value="Unassembled WGS sequence"/>
</dbReference>
<dbReference type="InterPro" id="IPR036390">
    <property type="entry name" value="WH_DNA-bd_sf"/>
</dbReference>
<keyword evidence="6" id="KW-1185">Reference proteome</keyword>
<reference evidence="5 6" key="1">
    <citation type="submission" date="2021-08" db="EMBL/GenBank/DDBJ databases">
        <title>Collinsella faecalis sp. nov. isolated from swine faeces.</title>
        <authorList>
            <person name="Oh B.S."/>
            <person name="Lee J.H."/>
        </authorList>
    </citation>
    <scope>NUCLEOTIDE SEQUENCE [LARGE SCALE GENOMIC DNA]</scope>
    <source>
        <strain evidence="5 6">AGMB00827</strain>
    </source>
</reference>
<sequence length="259" mass="28657">MQKKLAANCNGCAQQAQGDRDTEKLLYLQLADFIREKVYAKEWRAGDRIPSEHALMSMFEVARGTVRKALKLLVDEGMLHQVRGSGTYVSEPGIAHPVGGRPLSFADSLKAQGKDFTTRVVDQWIGPASDDVASALKVPIGCTVMFMRRVRSVDNIPIICQESWLNLRECAGLQDIDYTQESLFNAVQQCSKRKIKTSDMRYTARVAGSEHGELLDCDESAALLMLEQVISLEDGTPIEWCSTWFTPGQSVVGTAVQPD</sequence>
<dbReference type="Pfam" id="PF00392">
    <property type="entry name" value="GntR"/>
    <property type="match status" value="1"/>
</dbReference>
<feature type="domain" description="HTH gntR-type" evidence="4">
    <location>
        <begin position="24"/>
        <end position="92"/>
    </location>
</feature>
<dbReference type="Gene3D" id="3.40.1410.10">
    <property type="entry name" value="Chorismate lyase-like"/>
    <property type="match status" value="1"/>
</dbReference>
<evidence type="ECO:0000256" key="1">
    <source>
        <dbReference type="ARBA" id="ARBA00023015"/>
    </source>
</evidence>
<dbReference type="PROSITE" id="PS50949">
    <property type="entry name" value="HTH_GNTR"/>
    <property type="match status" value="1"/>
</dbReference>
<dbReference type="InterPro" id="IPR050679">
    <property type="entry name" value="Bact_HTH_transcr_reg"/>
</dbReference>
<gene>
    <name evidence="5" type="ORF">K6V98_05230</name>
</gene>
<evidence type="ECO:0000256" key="3">
    <source>
        <dbReference type="ARBA" id="ARBA00023163"/>
    </source>
</evidence>
<proteinExistence type="predicted"/>
<evidence type="ECO:0000256" key="2">
    <source>
        <dbReference type="ARBA" id="ARBA00023125"/>
    </source>
</evidence>
<dbReference type="EMBL" id="JAIMFO010000006">
    <property type="protein sequence ID" value="MBY4797758.1"/>
    <property type="molecule type" value="Genomic_DNA"/>
</dbReference>
<dbReference type="Gene3D" id="1.10.10.10">
    <property type="entry name" value="Winged helix-like DNA-binding domain superfamily/Winged helix DNA-binding domain"/>
    <property type="match status" value="1"/>
</dbReference>
<dbReference type="SMART" id="SM00345">
    <property type="entry name" value="HTH_GNTR"/>
    <property type="match status" value="1"/>
</dbReference>
<dbReference type="InterPro" id="IPR028978">
    <property type="entry name" value="Chorismate_lyase_/UTRA_dom_sf"/>
</dbReference>
<name>A0ABS7MKB9_9ACTN</name>
<keyword evidence="3" id="KW-0804">Transcription</keyword>
<organism evidence="5 6">
    <name type="scientific">Collinsella ureilytica</name>
    <dbReference type="NCBI Taxonomy" id="2869515"/>
    <lineage>
        <taxon>Bacteria</taxon>
        <taxon>Bacillati</taxon>
        <taxon>Actinomycetota</taxon>
        <taxon>Coriobacteriia</taxon>
        <taxon>Coriobacteriales</taxon>
        <taxon>Coriobacteriaceae</taxon>
        <taxon>Collinsella</taxon>
    </lineage>
</organism>
<dbReference type="PANTHER" id="PTHR44846:SF1">
    <property type="entry name" value="MANNOSYL-D-GLYCERATE TRANSPORT_METABOLISM SYSTEM REPRESSOR MNGR-RELATED"/>
    <property type="match status" value="1"/>
</dbReference>
<comment type="caution">
    <text evidence="5">The sequence shown here is derived from an EMBL/GenBank/DDBJ whole genome shotgun (WGS) entry which is preliminary data.</text>
</comment>
<evidence type="ECO:0000313" key="5">
    <source>
        <dbReference type="EMBL" id="MBY4797758.1"/>
    </source>
</evidence>
<dbReference type="PRINTS" id="PR00035">
    <property type="entry name" value="HTHGNTR"/>
</dbReference>
<dbReference type="SUPFAM" id="SSF64288">
    <property type="entry name" value="Chorismate lyase-like"/>
    <property type="match status" value="1"/>
</dbReference>
<dbReference type="Pfam" id="PF07702">
    <property type="entry name" value="UTRA"/>
    <property type="match status" value="1"/>
</dbReference>